<organism evidence="1 2">
    <name type="scientific">Desulfomarina profundi</name>
    <dbReference type="NCBI Taxonomy" id="2772557"/>
    <lineage>
        <taxon>Bacteria</taxon>
        <taxon>Pseudomonadati</taxon>
        <taxon>Thermodesulfobacteriota</taxon>
        <taxon>Desulfobulbia</taxon>
        <taxon>Desulfobulbales</taxon>
        <taxon>Desulfobulbaceae</taxon>
        <taxon>Desulfomarina</taxon>
    </lineage>
</organism>
<dbReference type="KEGG" id="dbk:DGMP_16780"/>
<dbReference type="RefSeq" id="WP_329955689.1">
    <property type="nucleotide sequence ID" value="NZ_AP024086.1"/>
</dbReference>
<accession>A0A8D5FHV9</accession>
<proteinExistence type="predicted"/>
<keyword evidence="2" id="KW-1185">Reference proteome</keyword>
<evidence type="ECO:0000313" key="2">
    <source>
        <dbReference type="Proteomes" id="UP000826725"/>
    </source>
</evidence>
<dbReference type="EMBL" id="AP024086">
    <property type="protein sequence ID" value="BCL60985.1"/>
    <property type="molecule type" value="Genomic_DNA"/>
</dbReference>
<reference evidence="1" key="1">
    <citation type="submission" date="2020-09" db="EMBL/GenBank/DDBJ databases">
        <title>Desulfogranum mesoprofundum gen. nov., sp. nov., a novel mesophilic, sulfate-reducing chemolithoautotroph isolated from a deep-sea hydrothermal vent chimney in the Suiyo Seamount.</title>
        <authorList>
            <person name="Hashimoto Y."/>
            <person name="Nakagawa S."/>
        </authorList>
    </citation>
    <scope>NUCLEOTIDE SEQUENCE</scope>
    <source>
        <strain evidence="1">KT2</strain>
    </source>
</reference>
<gene>
    <name evidence="1" type="ORF">DGMP_16780</name>
</gene>
<name>A0A8D5FHV9_9BACT</name>
<dbReference type="AlphaFoldDB" id="A0A8D5FHV9"/>
<evidence type="ECO:0000313" key="1">
    <source>
        <dbReference type="EMBL" id="BCL60985.1"/>
    </source>
</evidence>
<dbReference type="Proteomes" id="UP000826725">
    <property type="component" value="Chromosome"/>
</dbReference>
<evidence type="ECO:0008006" key="3">
    <source>
        <dbReference type="Google" id="ProtNLM"/>
    </source>
</evidence>
<protein>
    <recommendedName>
        <fullName evidence="3">Radical SAM protein</fullName>
    </recommendedName>
</protein>
<sequence>MCTANIKKAVERGFSVSLIYTVSSRNIDHLHRMSPLLDQLKVKKFFIQVIGLRGKSQVEQSASPLQVSREQWLKTVPSVAEKIAAQGIHVTYPKVFLEEGEQFECAGNVAENFFIFPNGRVYQCPLCEDYPIHSYTIENDRLVKNNGLTEDRFFQLDIAEGCVMNKLLQPDTIEYNEEGRAVFRISCCLLKQEIS</sequence>